<reference evidence="1" key="1">
    <citation type="submission" date="2021-01" db="EMBL/GenBank/DDBJ databases">
        <title>Adiantum capillus-veneris genome.</title>
        <authorList>
            <person name="Fang Y."/>
            <person name="Liao Q."/>
        </authorList>
    </citation>
    <scope>NUCLEOTIDE SEQUENCE</scope>
    <source>
        <strain evidence="1">H3</strain>
        <tissue evidence="1">Leaf</tissue>
    </source>
</reference>
<name>A0A9D4UNC7_ADICA</name>
<dbReference type="Proteomes" id="UP000886520">
    <property type="component" value="Chromosome 14"/>
</dbReference>
<proteinExistence type="predicted"/>
<evidence type="ECO:0000313" key="2">
    <source>
        <dbReference type="Proteomes" id="UP000886520"/>
    </source>
</evidence>
<gene>
    <name evidence="1" type="ORF">GOP47_0014975</name>
</gene>
<dbReference type="AlphaFoldDB" id="A0A9D4UNC7"/>
<comment type="caution">
    <text evidence="1">The sequence shown here is derived from an EMBL/GenBank/DDBJ whole genome shotgun (WGS) entry which is preliminary data.</text>
</comment>
<sequence>MLCPDILLYHLQAAGAIALGCCWRWWRLPSPILLGSSMQDYFVVEMWSSVGVCLLQVMEIRICFGRSLNGALAVFGLQGLDFDVSPWFFPCVNGGRRTCNTDWPRKFSGVQVRGIRSFGIQRIQYAPVNCCICESICKGAM</sequence>
<protein>
    <submittedName>
        <fullName evidence="1">Uncharacterized protein</fullName>
    </submittedName>
</protein>
<keyword evidence="2" id="KW-1185">Reference proteome</keyword>
<dbReference type="EMBL" id="JABFUD020000014">
    <property type="protein sequence ID" value="KAI5070632.1"/>
    <property type="molecule type" value="Genomic_DNA"/>
</dbReference>
<organism evidence="1 2">
    <name type="scientific">Adiantum capillus-veneris</name>
    <name type="common">Maidenhair fern</name>
    <dbReference type="NCBI Taxonomy" id="13818"/>
    <lineage>
        <taxon>Eukaryota</taxon>
        <taxon>Viridiplantae</taxon>
        <taxon>Streptophyta</taxon>
        <taxon>Embryophyta</taxon>
        <taxon>Tracheophyta</taxon>
        <taxon>Polypodiopsida</taxon>
        <taxon>Polypodiidae</taxon>
        <taxon>Polypodiales</taxon>
        <taxon>Pteridineae</taxon>
        <taxon>Pteridaceae</taxon>
        <taxon>Vittarioideae</taxon>
        <taxon>Adiantum</taxon>
    </lineage>
</organism>
<accession>A0A9D4UNC7</accession>
<evidence type="ECO:0000313" key="1">
    <source>
        <dbReference type="EMBL" id="KAI5070632.1"/>
    </source>
</evidence>